<organism evidence="2 3">
    <name type="scientific">Trematosphaeria pertusa</name>
    <dbReference type="NCBI Taxonomy" id="390896"/>
    <lineage>
        <taxon>Eukaryota</taxon>
        <taxon>Fungi</taxon>
        <taxon>Dikarya</taxon>
        <taxon>Ascomycota</taxon>
        <taxon>Pezizomycotina</taxon>
        <taxon>Dothideomycetes</taxon>
        <taxon>Pleosporomycetidae</taxon>
        <taxon>Pleosporales</taxon>
        <taxon>Massarineae</taxon>
        <taxon>Trematosphaeriaceae</taxon>
        <taxon>Trematosphaeria</taxon>
    </lineage>
</organism>
<dbReference type="RefSeq" id="XP_033687138.1">
    <property type="nucleotide sequence ID" value="XM_033821141.1"/>
</dbReference>
<feature type="compositionally biased region" description="Basic and acidic residues" evidence="1">
    <location>
        <begin position="184"/>
        <end position="200"/>
    </location>
</feature>
<evidence type="ECO:0000313" key="3">
    <source>
        <dbReference type="Proteomes" id="UP000800094"/>
    </source>
</evidence>
<proteinExistence type="predicted"/>
<feature type="region of interest" description="Disordered" evidence="1">
    <location>
        <begin position="395"/>
        <end position="429"/>
    </location>
</feature>
<dbReference type="OrthoDB" id="10653485at2759"/>
<dbReference type="EMBL" id="ML987192">
    <property type="protein sequence ID" value="KAF2252134.1"/>
    <property type="molecule type" value="Genomic_DNA"/>
</dbReference>
<evidence type="ECO:0000313" key="2">
    <source>
        <dbReference type="EMBL" id="KAF2252134.1"/>
    </source>
</evidence>
<feature type="region of interest" description="Disordered" evidence="1">
    <location>
        <begin position="174"/>
        <end position="247"/>
    </location>
</feature>
<dbReference type="AlphaFoldDB" id="A0A6A6INJ5"/>
<feature type="region of interest" description="Disordered" evidence="1">
    <location>
        <begin position="333"/>
        <end position="358"/>
    </location>
</feature>
<accession>A0A6A6INJ5</accession>
<reference evidence="2" key="1">
    <citation type="journal article" date="2020" name="Stud. Mycol.">
        <title>101 Dothideomycetes genomes: a test case for predicting lifestyles and emergence of pathogens.</title>
        <authorList>
            <person name="Haridas S."/>
            <person name="Albert R."/>
            <person name="Binder M."/>
            <person name="Bloem J."/>
            <person name="Labutti K."/>
            <person name="Salamov A."/>
            <person name="Andreopoulos B."/>
            <person name="Baker S."/>
            <person name="Barry K."/>
            <person name="Bills G."/>
            <person name="Bluhm B."/>
            <person name="Cannon C."/>
            <person name="Castanera R."/>
            <person name="Culley D."/>
            <person name="Daum C."/>
            <person name="Ezra D."/>
            <person name="Gonzalez J."/>
            <person name="Henrissat B."/>
            <person name="Kuo A."/>
            <person name="Liang C."/>
            <person name="Lipzen A."/>
            <person name="Lutzoni F."/>
            <person name="Magnuson J."/>
            <person name="Mondo S."/>
            <person name="Nolan M."/>
            <person name="Ohm R."/>
            <person name="Pangilinan J."/>
            <person name="Park H.-J."/>
            <person name="Ramirez L."/>
            <person name="Alfaro M."/>
            <person name="Sun H."/>
            <person name="Tritt A."/>
            <person name="Yoshinaga Y."/>
            <person name="Zwiers L.-H."/>
            <person name="Turgeon B."/>
            <person name="Goodwin S."/>
            <person name="Spatafora J."/>
            <person name="Crous P."/>
            <person name="Grigoriev I."/>
        </authorList>
    </citation>
    <scope>NUCLEOTIDE SEQUENCE</scope>
    <source>
        <strain evidence="2">CBS 122368</strain>
    </source>
</reference>
<dbReference type="Proteomes" id="UP000800094">
    <property type="component" value="Unassembled WGS sequence"/>
</dbReference>
<sequence>MPHPSFPTFDPLPKQEYGDCENTDQKRARSSSVLARLFSRKRRPRTATNASYAQGLPITHSSHHEENTPELTCRDATTTVNQPKSTMDTQVLNPSRPDRPEDRGMWMCNHPQPVTPPARRAPVVLDKSMENWLREQSMEPQTAFRSDKGYRNPRLRRLEALQRRSTKEALKAIGAAALGRGTRAPKEEDKPAEVENERVNRSSRPTTPDRNPPAQENDADDEDESPPWPPSSFSREAVQPTPLPYKWTMPRNKLYREAYYGATKALPDSEIESMMNSGWLIEDATGLRYAINGKYILYSIGKGKAPEAPENLKPDLVKEHVARTLGRVNLEGEEEVQRPGTPLEDPRRAWESDPGMVGSSRWRGRKSVRFNVNKDIFDERGQLVVELVMDNEGKSREMNRAWREGRRERRKKEKEVEAISGEGMGDLEI</sequence>
<evidence type="ECO:0000256" key="1">
    <source>
        <dbReference type="SAM" id="MobiDB-lite"/>
    </source>
</evidence>
<feature type="compositionally biased region" description="Basic and acidic residues" evidence="1">
    <location>
        <begin position="395"/>
        <end position="417"/>
    </location>
</feature>
<feature type="compositionally biased region" description="Polar residues" evidence="1">
    <location>
        <begin position="75"/>
        <end position="93"/>
    </location>
</feature>
<name>A0A6A6INJ5_9PLEO</name>
<gene>
    <name evidence="2" type="ORF">BU26DRAFT_251797</name>
</gene>
<protein>
    <submittedName>
        <fullName evidence="2">Uncharacterized protein</fullName>
    </submittedName>
</protein>
<feature type="region of interest" description="Disordered" evidence="1">
    <location>
        <begin position="1"/>
        <end position="103"/>
    </location>
</feature>
<keyword evidence="3" id="KW-1185">Reference proteome</keyword>
<dbReference type="GeneID" id="54574471"/>